<keyword evidence="10" id="KW-1185">Reference proteome</keyword>
<sequence>MLFSNYSQQHEVTGQQLYFGHWARSTTTTRITVVHFPKTKLNHSLYSHLGLGLASERNVRKMIHDSYMDYMIQQNQPQKNRLKEKLLYFSSMMIPQLHHFQFPDTLMAIRDEMRKELYIQEGQPTINLVLRAEFTLQSIVKAFDAHQALERWPQMLNTMMSGKSLLYICAAAISIDQLNLLAERLIKITETYKEVVPVGEDAQKSVPPSHDLFDMSFLLLHRLSQYYSTTTCLRPGDPFFKTWYFSSAIDLVRNMFDPEDLPQLLKNVPLDLELASDVLSRLRVGQPGWLNIRTWYCIIDLIPSIVQVVLNEVLLDTISIEELKVCKQSL</sequence>
<proteinExistence type="inferred from homology"/>
<dbReference type="GO" id="GO:0003712">
    <property type="term" value="F:transcription coregulator activity"/>
    <property type="evidence" value="ECO:0007669"/>
    <property type="project" value="TreeGrafter"/>
</dbReference>
<evidence type="ECO:0000256" key="3">
    <source>
        <dbReference type="ARBA" id="ARBA00019693"/>
    </source>
</evidence>
<dbReference type="OrthoDB" id="5918304at2759"/>
<evidence type="ECO:0000256" key="8">
    <source>
        <dbReference type="ARBA" id="ARBA00031960"/>
    </source>
</evidence>
<dbReference type="GO" id="GO:0016592">
    <property type="term" value="C:mediator complex"/>
    <property type="evidence" value="ECO:0007669"/>
    <property type="project" value="InterPro"/>
</dbReference>
<evidence type="ECO:0000256" key="2">
    <source>
        <dbReference type="ARBA" id="ARBA00007864"/>
    </source>
</evidence>
<keyword evidence="4" id="KW-0805">Transcription regulation</keyword>
<protein>
    <recommendedName>
        <fullName evidence="3">Mediator of RNA polymerase II transcription subunit 24</fullName>
    </recommendedName>
    <alternativeName>
        <fullName evidence="8">Mediator complex subunit 24</fullName>
    </alternativeName>
</protein>
<comment type="similarity">
    <text evidence="2">Belongs to the Mediator complex subunit 24 family.</text>
</comment>
<dbReference type="Pfam" id="PF11277">
    <property type="entry name" value="Med24_N"/>
    <property type="match status" value="1"/>
</dbReference>
<keyword evidence="5" id="KW-0010">Activator</keyword>
<keyword evidence="7" id="KW-0539">Nucleus</keyword>
<evidence type="ECO:0000313" key="9">
    <source>
        <dbReference type="EMBL" id="KRY39353.1"/>
    </source>
</evidence>
<dbReference type="EMBL" id="JYDH01000019">
    <property type="protein sequence ID" value="KRY39353.1"/>
    <property type="molecule type" value="Genomic_DNA"/>
</dbReference>
<evidence type="ECO:0000313" key="10">
    <source>
        <dbReference type="Proteomes" id="UP000054776"/>
    </source>
</evidence>
<gene>
    <name evidence="9" type="primary">MED24</name>
    <name evidence="9" type="ORF">T01_3874</name>
</gene>
<evidence type="ECO:0000256" key="1">
    <source>
        <dbReference type="ARBA" id="ARBA00004123"/>
    </source>
</evidence>
<evidence type="ECO:0000256" key="6">
    <source>
        <dbReference type="ARBA" id="ARBA00023163"/>
    </source>
</evidence>
<comment type="subcellular location">
    <subcellularLocation>
        <location evidence="1">Nucleus</location>
    </subcellularLocation>
</comment>
<dbReference type="GO" id="GO:0060261">
    <property type="term" value="P:positive regulation of transcription initiation by RNA polymerase II"/>
    <property type="evidence" value="ECO:0007669"/>
    <property type="project" value="TreeGrafter"/>
</dbReference>
<name>A0A0V1BQE9_TRISP</name>
<comment type="caution">
    <text evidence="9">The sequence shown here is derived from an EMBL/GenBank/DDBJ whole genome shotgun (WGS) entry which is preliminary data.</text>
</comment>
<reference evidence="9 10" key="1">
    <citation type="submission" date="2015-01" db="EMBL/GenBank/DDBJ databases">
        <title>Evolution of Trichinella species and genotypes.</title>
        <authorList>
            <person name="Korhonen P.K."/>
            <person name="Edoardo P."/>
            <person name="Giuseppe L.R."/>
            <person name="Gasser R.B."/>
        </authorList>
    </citation>
    <scope>NUCLEOTIDE SEQUENCE [LARGE SCALE GENOMIC DNA]</scope>
    <source>
        <strain evidence="9">ISS3</strain>
    </source>
</reference>
<evidence type="ECO:0000256" key="5">
    <source>
        <dbReference type="ARBA" id="ARBA00023159"/>
    </source>
</evidence>
<accession>A0A0V1BQE9</accession>
<dbReference type="PANTHER" id="PTHR12898">
    <property type="entry name" value="MEDIATOR OF RNA POLYMERASE II TRANSCRIPTION SUBUNIT 24"/>
    <property type="match status" value="1"/>
</dbReference>
<dbReference type="InParanoid" id="A0A0V1BQE9"/>
<organism evidence="9 10">
    <name type="scientific">Trichinella spiralis</name>
    <name type="common">Trichina worm</name>
    <dbReference type="NCBI Taxonomy" id="6334"/>
    <lineage>
        <taxon>Eukaryota</taxon>
        <taxon>Metazoa</taxon>
        <taxon>Ecdysozoa</taxon>
        <taxon>Nematoda</taxon>
        <taxon>Enoplea</taxon>
        <taxon>Dorylaimia</taxon>
        <taxon>Trichinellida</taxon>
        <taxon>Trichinellidae</taxon>
        <taxon>Trichinella</taxon>
    </lineage>
</organism>
<dbReference type="Proteomes" id="UP000054776">
    <property type="component" value="Unassembled WGS sequence"/>
</dbReference>
<dbReference type="AlphaFoldDB" id="A0A0V1BQE9"/>
<evidence type="ECO:0000256" key="7">
    <source>
        <dbReference type="ARBA" id="ARBA00023242"/>
    </source>
</evidence>
<dbReference type="InterPro" id="IPR021429">
    <property type="entry name" value="Mediator_Med24"/>
</dbReference>
<dbReference type="STRING" id="6334.A0A0V1BQE9"/>
<evidence type="ECO:0000256" key="4">
    <source>
        <dbReference type="ARBA" id="ARBA00023015"/>
    </source>
</evidence>
<dbReference type="PANTHER" id="PTHR12898:SF1">
    <property type="entry name" value="MEDIATOR OF RNA POLYMERASE II TRANSCRIPTION SUBUNIT 24"/>
    <property type="match status" value="1"/>
</dbReference>
<keyword evidence="6" id="KW-0804">Transcription</keyword>